<comment type="caution">
    <text evidence="1">The sequence shown here is derived from an EMBL/GenBank/DDBJ whole genome shotgun (WGS) entry which is preliminary data.</text>
</comment>
<proteinExistence type="predicted"/>
<reference evidence="1 2" key="1">
    <citation type="submission" date="2018-03" db="EMBL/GenBank/DDBJ databases">
        <title>Genomic Encyclopedia of Type Strains, Phase III (KMG-III): the genomes of soil and plant-associated and newly described type strains.</title>
        <authorList>
            <person name="Whitman W."/>
        </authorList>
    </citation>
    <scope>NUCLEOTIDE SEQUENCE [LARGE SCALE GENOMIC DNA]</scope>
    <source>
        <strain evidence="1 2">CGMCC 4.7097</strain>
    </source>
</reference>
<dbReference type="SUPFAM" id="SSF56112">
    <property type="entry name" value="Protein kinase-like (PK-like)"/>
    <property type="match status" value="1"/>
</dbReference>
<sequence length="331" mass="35939">MKLVELGVGMGRIREDVVVSPRVRAVDPDRLTRWCTEHLGSPPAEELFRSGHLSAVIGLRLVDGREVVVKVRPDAPRIAGCVEVQRRLFEAGYPCPRPLTGVTSFDGGIATAETYVPGGDVLPGAEDAAVAFAEAFARLVRLAPRPAEVSTLDPAPSWAAWNHAGQGLWPRSEEDPEVDLNAVAGAEWIDEAGRRARDLLRAGGADAVIGHCDWLAGNLRWSGEALLVVHDWDSVIVESEAVLVGFAAALYSTVSADELATVEETERFLDAYCRARGQEFSAGELRRTWAAGVWTRAYDAKYQHAVGQPVTSLSEDEARERLRRAGSPARR</sequence>
<dbReference type="InterPro" id="IPR011009">
    <property type="entry name" value="Kinase-like_dom_sf"/>
</dbReference>
<keyword evidence="2" id="KW-1185">Reference proteome</keyword>
<keyword evidence="1" id="KW-0808">Transferase</keyword>
<protein>
    <submittedName>
        <fullName evidence="1">Phosphotransferase family enzyme</fullName>
    </submittedName>
</protein>
<evidence type="ECO:0000313" key="2">
    <source>
        <dbReference type="Proteomes" id="UP000241118"/>
    </source>
</evidence>
<dbReference type="EMBL" id="PYAX01000003">
    <property type="protein sequence ID" value="PSL56987.1"/>
    <property type="molecule type" value="Genomic_DNA"/>
</dbReference>
<gene>
    <name evidence="1" type="ORF">B0I31_103747</name>
</gene>
<name>A0A2P8IEV3_SACCR</name>
<evidence type="ECO:0000313" key="1">
    <source>
        <dbReference type="EMBL" id="PSL56987.1"/>
    </source>
</evidence>
<accession>A0A2P8IEV3</accession>
<dbReference type="Proteomes" id="UP000241118">
    <property type="component" value="Unassembled WGS sequence"/>
</dbReference>
<dbReference type="AlphaFoldDB" id="A0A2P8IEV3"/>
<dbReference type="GO" id="GO:0016740">
    <property type="term" value="F:transferase activity"/>
    <property type="evidence" value="ECO:0007669"/>
    <property type="project" value="UniProtKB-KW"/>
</dbReference>
<organism evidence="1 2">
    <name type="scientific">Saccharothrix carnea</name>
    <dbReference type="NCBI Taxonomy" id="1280637"/>
    <lineage>
        <taxon>Bacteria</taxon>
        <taxon>Bacillati</taxon>
        <taxon>Actinomycetota</taxon>
        <taxon>Actinomycetes</taxon>
        <taxon>Pseudonocardiales</taxon>
        <taxon>Pseudonocardiaceae</taxon>
        <taxon>Saccharothrix</taxon>
    </lineage>
</organism>